<reference evidence="2" key="1">
    <citation type="submission" date="2024-05" db="EMBL/GenBank/DDBJ databases">
        <authorList>
            <person name="Kim S."/>
            <person name="Heo J."/>
            <person name="Choi H."/>
            <person name="Choi Y."/>
            <person name="Kwon S.-W."/>
            <person name="Kim Y."/>
        </authorList>
    </citation>
    <scope>NUCLEOTIDE SEQUENCE</scope>
    <source>
        <strain evidence="2">KACC 23698</strain>
    </source>
</reference>
<feature type="domain" description="Phage head morphogenesis" evidence="1">
    <location>
        <begin position="151"/>
        <end position="264"/>
    </location>
</feature>
<proteinExistence type="predicted"/>
<gene>
    <name evidence="2" type="ORF">ABEG18_13095</name>
</gene>
<dbReference type="RefSeq" id="WP_406853502.1">
    <property type="nucleotide sequence ID" value="NZ_CP157484.1"/>
</dbReference>
<dbReference type="AlphaFoldDB" id="A0AAU7J8I7"/>
<dbReference type="InterPro" id="IPR006528">
    <property type="entry name" value="Phage_head_morphogenesis_dom"/>
</dbReference>
<protein>
    <submittedName>
        <fullName evidence="2">Phage minor head protein</fullName>
    </submittedName>
</protein>
<name>A0AAU7J8I7_9HYPH</name>
<organism evidence="2">
    <name type="scientific">Alsobacter sp. KACC 23698</name>
    <dbReference type="NCBI Taxonomy" id="3149229"/>
    <lineage>
        <taxon>Bacteria</taxon>
        <taxon>Pseudomonadati</taxon>
        <taxon>Pseudomonadota</taxon>
        <taxon>Alphaproteobacteria</taxon>
        <taxon>Hyphomicrobiales</taxon>
        <taxon>Alsobacteraceae</taxon>
        <taxon>Alsobacter</taxon>
    </lineage>
</organism>
<dbReference type="NCBIfam" id="TIGR01641">
    <property type="entry name" value="phageSPP1_gp7"/>
    <property type="match status" value="1"/>
</dbReference>
<dbReference type="Pfam" id="PF04233">
    <property type="entry name" value="Phage_Mu_F"/>
    <property type="match status" value="1"/>
</dbReference>
<dbReference type="EMBL" id="CP157484">
    <property type="protein sequence ID" value="XBO36688.1"/>
    <property type="molecule type" value="Genomic_DNA"/>
</dbReference>
<accession>A0AAU7J8I7</accession>
<evidence type="ECO:0000313" key="2">
    <source>
        <dbReference type="EMBL" id="XBO36688.1"/>
    </source>
</evidence>
<sequence>MRYDLAQLARERGKRRTVALRPIAPRRSAELGLERIIRMVLAEGERSKALIMLSAEVTAARHTQDMGLGETFRGMRDAMARLIASARGMVDRLLRIEAVRHDDRWLESVNAAIGVDLKAVVQQRSVEPLIELATAAAVALITGLSDEVAKRVETAVIDMLTQGKSTRDIAKAFDAQFGFGKRRAKLIARDQAAKFNGNLNRIRQQEAGVTEYIWWTVHDERVRGNPEGRYPGAKPSHWARHGKTFRWDEPPSDGHPGQPINCRCIPRPVIRAE</sequence>
<evidence type="ECO:0000259" key="1">
    <source>
        <dbReference type="Pfam" id="PF04233"/>
    </source>
</evidence>